<name>A0A091CX98_FUKDA</name>
<feature type="region of interest" description="Disordered" evidence="1">
    <location>
        <begin position="1"/>
        <end position="73"/>
    </location>
</feature>
<dbReference type="EMBL" id="KN124042">
    <property type="protein sequence ID" value="KFO22510.1"/>
    <property type="molecule type" value="Genomic_DNA"/>
</dbReference>
<dbReference type="Proteomes" id="UP000028990">
    <property type="component" value="Unassembled WGS sequence"/>
</dbReference>
<feature type="compositionally biased region" description="Low complexity" evidence="1">
    <location>
        <begin position="16"/>
        <end position="32"/>
    </location>
</feature>
<evidence type="ECO:0000313" key="2">
    <source>
        <dbReference type="EMBL" id="KFO22510.1"/>
    </source>
</evidence>
<proteinExistence type="predicted"/>
<keyword evidence="3" id="KW-1185">Reference proteome</keyword>
<evidence type="ECO:0000313" key="3">
    <source>
        <dbReference type="Proteomes" id="UP000028990"/>
    </source>
</evidence>
<reference evidence="2 3" key="1">
    <citation type="submission" date="2013-11" db="EMBL/GenBank/DDBJ databases">
        <title>The Damaraland mole rat (Fukomys damarensis) genome and evolution of African mole rats.</title>
        <authorList>
            <person name="Gladyshev V.N."/>
            <person name="Fang X."/>
        </authorList>
    </citation>
    <scope>NUCLEOTIDE SEQUENCE [LARGE SCALE GENOMIC DNA]</scope>
    <source>
        <tissue evidence="2">Liver</tissue>
    </source>
</reference>
<feature type="compositionally biased region" description="Polar residues" evidence="1">
    <location>
        <begin position="61"/>
        <end position="73"/>
    </location>
</feature>
<protein>
    <submittedName>
        <fullName evidence="2">Uncharacterized protein</fullName>
    </submittedName>
</protein>
<sequence length="73" mass="7472">MTRAATGPCSDKDTFVVAAPPSSSLASPVPSARQAAWDSTGRYRPAQPTSVSNDPGICSGGTKQIPNHSPCQT</sequence>
<organism evidence="2 3">
    <name type="scientific">Fukomys damarensis</name>
    <name type="common">Damaraland mole rat</name>
    <name type="synonym">Cryptomys damarensis</name>
    <dbReference type="NCBI Taxonomy" id="885580"/>
    <lineage>
        <taxon>Eukaryota</taxon>
        <taxon>Metazoa</taxon>
        <taxon>Chordata</taxon>
        <taxon>Craniata</taxon>
        <taxon>Vertebrata</taxon>
        <taxon>Euteleostomi</taxon>
        <taxon>Mammalia</taxon>
        <taxon>Eutheria</taxon>
        <taxon>Euarchontoglires</taxon>
        <taxon>Glires</taxon>
        <taxon>Rodentia</taxon>
        <taxon>Hystricomorpha</taxon>
        <taxon>Bathyergidae</taxon>
        <taxon>Fukomys</taxon>
    </lineage>
</organism>
<evidence type="ECO:0000256" key="1">
    <source>
        <dbReference type="SAM" id="MobiDB-lite"/>
    </source>
</evidence>
<accession>A0A091CX98</accession>
<gene>
    <name evidence="2" type="ORF">H920_16101</name>
</gene>
<dbReference type="AlphaFoldDB" id="A0A091CX98"/>